<evidence type="ECO:0000313" key="3">
    <source>
        <dbReference type="Proteomes" id="UP000636709"/>
    </source>
</evidence>
<feature type="compositionally biased region" description="Acidic residues" evidence="1">
    <location>
        <begin position="65"/>
        <end position="79"/>
    </location>
</feature>
<dbReference type="EMBL" id="JACEFO010002967">
    <property type="protein sequence ID" value="KAF8645639.1"/>
    <property type="molecule type" value="Genomic_DNA"/>
</dbReference>
<feature type="region of interest" description="Disordered" evidence="1">
    <location>
        <begin position="127"/>
        <end position="157"/>
    </location>
</feature>
<reference evidence="2" key="1">
    <citation type="submission" date="2020-07" db="EMBL/GenBank/DDBJ databases">
        <title>Genome sequence and genetic diversity analysis of an under-domesticated orphan crop, white fonio (Digitaria exilis).</title>
        <authorList>
            <person name="Bennetzen J.L."/>
            <person name="Chen S."/>
            <person name="Ma X."/>
            <person name="Wang X."/>
            <person name="Yssel A.E.J."/>
            <person name="Chaluvadi S.R."/>
            <person name="Johnson M."/>
            <person name="Gangashetty P."/>
            <person name="Hamidou F."/>
            <person name="Sanogo M.D."/>
            <person name="Zwaenepoel A."/>
            <person name="Wallace J."/>
            <person name="Van De Peer Y."/>
            <person name="Van Deynze A."/>
        </authorList>
    </citation>
    <scope>NUCLEOTIDE SEQUENCE</scope>
    <source>
        <tissue evidence="2">Leaves</tissue>
    </source>
</reference>
<organism evidence="2 3">
    <name type="scientific">Digitaria exilis</name>
    <dbReference type="NCBI Taxonomy" id="1010633"/>
    <lineage>
        <taxon>Eukaryota</taxon>
        <taxon>Viridiplantae</taxon>
        <taxon>Streptophyta</taxon>
        <taxon>Embryophyta</taxon>
        <taxon>Tracheophyta</taxon>
        <taxon>Spermatophyta</taxon>
        <taxon>Magnoliopsida</taxon>
        <taxon>Liliopsida</taxon>
        <taxon>Poales</taxon>
        <taxon>Poaceae</taxon>
        <taxon>PACMAD clade</taxon>
        <taxon>Panicoideae</taxon>
        <taxon>Panicodae</taxon>
        <taxon>Paniceae</taxon>
        <taxon>Anthephorinae</taxon>
        <taxon>Digitaria</taxon>
    </lineage>
</organism>
<feature type="region of interest" description="Disordered" evidence="1">
    <location>
        <begin position="52"/>
        <end position="111"/>
    </location>
</feature>
<evidence type="ECO:0000256" key="1">
    <source>
        <dbReference type="SAM" id="MobiDB-lite"/>
    </source>
</evidence>
<name>A0A835A714_9POAL</name>
<feature type="region of interest" description="Disordered" evidence="1">
    <location>
        <begin position="1"/>
        <end position="24"/>
    </location>
</feature>
<keyword evidence="3" id="KW-1185">Reference proteome</keyword>
<feature type="compositionally biased region" description="Basic and acidic residues" evidence="1">
    <location>
        <begin position="141"/>
        <end position="157"/>
    </location>
</feature>
<accession>A0A835A714</accession>
<dbReference type="Proteomes" id="UP000636709">
    <property type="component" value="Unassembled WGS sequence"/>
</dbReference>
<gene>
    <name evidence="2" type="ORF">HU200_066135</name>
</gene>
<dbReference type="AlphaFoldDB" id="A0A835A714"/>
<protein>
    <submittedName>
        <fullName evidence="2">Uncharacterized protein</fullName>
    </submittedName>
</protein>
<proteinExistence type="predicted"/>
<sequence>MGGGLGRQRQCGRRVPSSGQYVPPGRRGFWVSLHGQNQGEVVEEVVDFAQDSEVGGGDDFLFVSEPDEEISEEITDDFVDVSFVPETGPSASNDRASPPRSMVPPHSIGSFDNNMEIVHGLEAGAWQDIAGHSQPQEEEADVKTPEPKELEIGSSDEFREVRDSMLKILVPLYFENAGD</sequence>
<comment type="caution">
    <text evidence="2">The sequence shown here is derived from an EMBL/GenBank/DDBJ whole genome shotgun (WGS) entry which is preliminary data.</text>
</comment>
<evidence type="ECO:0000313" key="2">
    <source>
        <dbReference type="EMBL" id="KAF8645639.1"/>
    </source>
</evidence>